<dbReference type="Pfam" id="PF13920">
    <property type="entry name" value="zf-C3HC4_3"/>
    <property type="match status" value="1"/>
</dbReference>
<evidence type="ECO:0000313" key="4">
    <source>
        <dbReference type="Proteomes" id="UP001178148"/>
    </source>
</evidence>
<organism evidence="3 4">
    <name type="scientific">Candidatus Endonucleibacter bathymodioli</name>
    <dbReference type="NCBI Taxonomy" id="539814"/>
    <lineage>
        <taxon>Bacteria</taxon>
        <taxon>Pseudomonadati</taxon>
        <taxon>Pseudomonadota</taxon>
        <taxon>Gammaproteobacteria</taxon>
        <taxon>Oceanospirillales</taxon>
        <taxon>Endozoicomonadaceae</taxon>
        <taxon>Candidatus Endonucleibacter</taxon>
    </lineage>
</organism>
<keyword evidence="1" id="KW-0472">Membrane</keyword>
<gene>
    <name evidence="3" type="ORF">QS748_01710</name>
</gene>
<dbReference type="InterPro" id="IPR001841">
    <property type="entry name" value="Znf_RING"/>
</dbReference>
<sequence length="453" mass="50588">MIFNITGSRIVIATNKSDFLKRRLCVFYCFIMLLSTIPLAWSTGDDNGVAMASGGEELVASGGEEVATPIVLHDITKHMLGLYKSFINLNNNILATNAMYASKYGFYPTSNTLGCDSIICFCCGNVVCLRGTDNQKRLRYYDEGFHSDECVFRCSSGERESKILSYSDISKFQHLAKYFDYSFCSFDEKKPPHIVIPFVEQNYDSNILARRAYLEQERQNPNLEVASASVQGGRLDDEPTNIAVTENDLLYQHTLNTSTNRERGSNQTHYDINNIMLDIIYPRLPRALNVDICKLNILSKINDAISSIRENEPEYLIGYFTSADQITTESIDLCYSYVLSMLSSSAESSSINIEEQNTNVQNIDQPHMLASENSSNANDVASSSNNEESIISLQKENSELLDLTLCKICLDLPVGIAFLPCGHIIACKNCAPALRYCPICRTFIKSVSNAVLE</sequence>
<dbReference type="SMART" id="SM00184">
    <property type="entry name" value="RING"/>
    <property type="match status" value="1"/>
</dbReference>
<evidence type="ECO:0000256" key="1">
    <source>
        <dbReference type="SAM" id="Phobius"/>
    </source>
</evidence>
<name>A0AA90NRL0_9GAMM</name>
<dbReference type="AlphaFoldDB" id="A0AA90NRL0"/>
<dbReference type="CDD" id="cd16510">
    <property type="entry name" value="RING-HC_IAPs"/>
    <property type="match status" value="1"/>
</dbReference>
<proteinExistence type="predicted"/>
<reference evidence="3 4" key="1">
    <citation type="journal article" date="2023" name="bioRxiv">
        <title>An intranuclear bacterial parasite of deep-sea mussels expresses apoptosis inhibitors acquired from its host.</title>
        <authorList>
            <person name="Gonzalez Porras M.A."/>
            <person name="Assie A."/>
            <person name="Tietjen M."/>
            <person name="Violette M."/>
            <person name="Kleiner M."/>
            <person name="Gruber-Vodicka H."/>
            <person name="Dubilier N."/>
            <person name="Leisch N."/>
        </authorList>
    </citation>
    <scope>NUCLEOTIDE SEQUENCE [LARGE SCALE GENOMIC DNA]</scope>
    <source>
        <strain evidence="3">IAP13</strain>
    </source>
</reference>
<dbReference type="InterPro" id="IPR050784">
    <property type="entry name" value="IAP"/>
</dbReference>
<accession>A0AA90NRL0</accession>
<keyword evidence="4" id="KW-1185">Reference proteome</keyword>
<dbReference type="PANTHER" id="PTHR10044">
    <property type="entry name" value="INHIBITOR OF APOPTOSIS"/>
    <property type="match status" value="1"/>
</dbReference>
<keyword evidence="1" id="KW-1133">Transmembrane helix</keyword>
<feature type="domain" description="RING-type" evidence="2">
    <location>
        <begin position="406"/>
        <end position="441"/>
    </location>
</feature>
<protein>
    <submittedName>
        <fullName evidence="3">RING-HC finger protein</fullName>
    </submittedName>
</protein>
<keyword evidence="1" id="KW-0812">Transmembrane</keyword>
<evidence type="ECO:0000313" key="3">
    <source>
        <dbReference type="EMBL" id="MDP0587977.1"/>
    </source>
</evidence>
<comment type="caution">
    <text evidence="3">The sequence shown here is derived from an EMBL/GenBank/DDBJ whole genome shotgun (WGS) entry which is preliminary data.</text>
</comment>
<dbReference type="Gene3D" id="3.30.40.10">
    <property type="entry name" value="Zinc/RING finger domain, C3HC4 (zinc finger)"/>
    <property type="match status" value="1"/>
</dbReference>
<dbReference type="SUPFAM" id="SSF57850">
    <property type="entry name" value="RING/U-box"/>
    <property type="match status" value="1"/>
</dbReference>
<dbReference type="InterPro" id="IPR013083">
    <property type="entry name" value="Znf_RING/FYVE/PHD"/>
</dbReference>
<evidence type="ECO:0000259" key="2">
    <source>
        <dbReference type="PROSITE" id="PS50089"/>
    </source>
</evidence>
<dbReference type="PROSITE" id="PS50089">
    <property type="entry name" value="ZF_RING_2"/>
    <property type="match status" value="1"/>
</dbReference>
<dbReference type="EMBL" id="JASXSV010000002">
    <property type="protein sequence ID" value="MDP0587977.1"/>
    <property type="molecule type" value="Genomic_DNA"/>
</dbReference>
<dbReference type="GO" id="GO:0005737">
    <property type="term" value="C:cytoplasm"/>
    <property type="evidence" value="ECO:0007669"/>
    <property type="project" value="TreeGrafter"/>
</dbReference>
<dbReference type="GO" id="GO:0051726">
    <property type="term" value="P:regulation of cell cycle"/>
    <property type="evidence" value="ECO:0007669"/>
    <property type="project" value="TreeGrafter"/>
</dbReference>
<dbReference type="PANTHER" id="PTHR10044:SF139">
    <property type="entry name" value="DEATH-ASSOCIATED INHIBITOR OF APOPTOSIS 2"/>
    <property type="match status" value="1"/>
</dbReference>
<feature type="transmembrane region" description="Helical" evidence="1">
    <location>
        <begin position="24"/>
        <end position="41"/>
    </location>
</feature>
<dbReference type="Proteomes" id="UP001178148">
    <property type="component" value="Unassembled WGS sequence"/>
</dbReference>